<dbReference type="EMBL" id="AP019416">
    <property type="protein sequence ID" value="BBI49698.1"/>
    <property type="molecule type" value="Genomic_DNA"/>
</dbReference>
<accession>A0ABM7GH37</accession>
<keyword evidence="1" id="KW-1133">Transmembrane helix</keyword>
<organism evidence="2 3">
    <name type="scientific">Vreelandella olivaria</name>
    <dbReference type="NCBI Taxonomy" id="390919"/>
    <lineage>
        <taxon>Bacteria</taxon>
        <taxon>Pseudomonadati</taxon>
        <taxon>Pseudomonadota</taxon>
        <taxon>Gammaproteobacteria</taxon>
        <taxon>Oceanospirillales</taxon>
        <taxon>Halomonadaceae</taxon>
        <taxon>Vreelandella</taxon>
    </lineage>
</organism>
<proteinExistence type="predicted"/>
<reference evidence="3" key="1">
    <citation type="journal article" date="2019" name="Microbiol. Resour. Announc.">
        <title>Complete Genome Sequence of Halomonas olivaria, a Moderately Halophilic Bacterium Isolated from Olive Processing Effluents, Obtained by Nanopore Sequencing.</title>
        <authorList>
            <person name="Nagata S."/>
            <person name="Ii K.M."/>
            <person name="Tsukimi T."/>
            <person name="Miura M.C."/>
            <person name="Galipon J."/>
            <person name="Arakawa K."/>
        </authorList>
    </citation>
    <scope>NUCLEOTIDE SEQUENCE [LARGE SCALE GENOMIC DNA]</scope>
    <source>
        <strain evidence="3">TYRC17</strain>
    </source>
</reference>
<keyword evidence="1" id="KW-0812">Transmembrane</keyword>
<evidence type="ECO:0000313" key="2">
    <source>
        <dbReference type="EMBL" id="BBI49698.1"/>
    </source>
</evidence>
<gene>
    <name evidence="2" type="ORF">HORIV_21190</name>
</gene>
<feature type="transmembrane region" description="Helical" evidence="1">
    <location>
        <begin position="85"/>
        <end position="105"/>
    </location>
</feature>
<evidence type="ECO:0000256" key="1">
    <source>
        <dbReference type="SAM" id="Phobius"/>
    </source>
</evidence>
<sequence>MSTAIDYYIAHRKGYALNLTMLRYFQNNGVGAIVCTSRLNMALPNVGTGFIEHPGGEGWLAEAIGARCEIVHIATDSLIIINRPYWIYLHIAQFFLPLPGIAYLWQKPFMKNYLTNP</sequence>
<evidence type="ECO:0000313" key="3">
    <source>
        <dbReference type="Proteomes" id="UP000289555"/>
    </source>
</evidence>
<keyword evidence="1" id="KW-0472">Membrane</keyword>
<protein>
    <submittedName>
        <fullName evidence="2">Uncharacterized protein</fullName>
    </submittedName>
</protein>
<dbReference type="Proteomes" id="UP000289555">
    <property type="component" value="Chromosome"/>
</dbReference>
<keyword evidence="3" id="KW-1185">Reference proteome</keyword>
<name>A0ABM7GH37_9GAMM</name>